<feature type="region of interest" description="Disordered" evidence="11">
    <location>
        <begin position="141"/>
        <end position="179"/>
    </location>
</feature>
<feature type="region of interest" description="Disordered" evidence="11">
    <location>
        <begin position="890"/>
        <end position="953"/>
    </location>
</feature>
<feature type="domain" description="C2H2-type" evidence="12">
    <location>
        <begin position="251"/>
        <end position="279"/>
    </location>
</feature>
<evidence type="ECO:0000256" key="11">
    <source>
        <dbReference type="SAM" id="MobiDB-lite"/>
    </source>
</evidence>
<proteinExistence type="predicted"/>
<dbReference type="PROSITE" id="PS00028">
    <property type="entry name" value="ZINC_FINGER_C2H2_1"/>
    <property type="match status" value="17"/>
</dbReference>
<dbReference type="AlphaFoldDB" id="A0A1Q3F2L5"/>
<dbReference type="InterPro" id="IPR036236">
    <property type="entry name" value="Znf_C2H2_sf"/>
</dbReference>
<feature type="domain" description="C2H2-type" evidence="12">
    <location>
        <begin position="596"/>
        <end position="624"/>
    </location>
</feature>
<dbReference type="InterPro" id="IPR012934">
    <property type="entry name" value="Znf_AD"/>
</dbReference>
<feature type="domain" description="C2H2-type" evidence="12">
    <location>
        <begin position="1043"/>
        <end position="1071"/>
    </location>
</feature>
<feature type="compositionally biased region" description="Low complexity" evidence="11">
    <location>
        <begin position="931"/>
        <end position="945"/>
    </location>
</feature>
<keyword evidence="4 9" id="KW-0863">Zinc-finger</keyword>
<feature type="binding site" evidence="10">
    <location>
        <position position="74"/>
    </location>
    <ligand>
        <name>Zn(2+)</name>
        <dbReference type="ChEBI" id="CHEBI:29105"/>
    </ligand>
</feature>
<feature type="compositionally biased region" description="Polar residues" evidence="11">
    <location>
        <begin position="209"/>
        <end position="220"/>
    </location>
</feature>
<reference evidence="14" key="1">
    <citation type="submission" date="2017-01" db="EMBL/GenBank/DDBJ databases">
        <title>A deep insight into the sialotranscriptome of adult male and female Cluex tarsalis mosquitoes.</title>
        <authorList>
            <person name="Ribeiro J.M."/>
            <person name="Moreira F."/>
            <person name="Bernard K.A."/>
            <person name="Calvo E."/>
        </authorList>
    </citation>
    <scope>NUCLEOTIDE SEQUENCE</scope>
    <source>
        <strain evidence="14">Kern County</strain>
        <tissue evidence="14">Salivary glands</tissue>
    </source>
</reference>
<dbReference type="PANTHER" id="PTHR24379:SF121">
    <property type="entry name" value="C2H2-TYPE DOMAIN-CONTAINING PROTEIN"/>
    <property type="match status" value="1"/>
</dbReference>
<feature type="domain" description="C2H2-type" evidence="12">
    <location>
        <begin position="409"/>
        <end position="437"/>
    </location>
</feature>
<keyword evidence="8" id="KW-0539">Nucleus</keyword>
<feature type="region of interest" description="Disordered" evidence="11">
    <location>
        <begin position="708"/>
        <end position="742"/>
    </location>
</feature>
<evidence type="ECO:0000256" key="8">
    <source>
        <dbReference type="ARBA" id="ARBA00023242"/>
    </source>
</evidence>
<feature type="region of interest" description="Disordered" evidence="11">
    <location>
        <begin position="198"/>
        <end position="220"/>
    </location>
</feature>
<feature type="compositionally biased region" description="Polar residues" evidence="11">
    <location>
        <begin position="143"/>
        <end position="155"/>
    </location>
</feature>
<accession>A0A1Q3F2L5</accession>
<feature type="domain" description="C2H2-type" evidence="12">
    <location>
        <begin position="568"/>
        <end position="595"/>
    </location>
</feature>
<feature type="domain" description="C2H2-type" evidence="12">
    <location>
        <begin position="1079"/>
        <end position="1107"/>
    </location>
</feature>
<feature type="region of interest" description="Disordered" evidence="11">
    <location>
        <begin position="467"/>
        <end position="499"/>
    </location>
</feature>
<dbReference type="PROSITE" id="PS51915">
    <property type="entry name" value="ZAD"/>
    <property type="match status" value="1"/>
</dbReference>
<keyword evidence="2 10" id="KW-0479">Metal-binding</keyword>
<keyword evidence="6" id="KW-0805">Transcription regulation</keyword>
<feature type="domain" description="C2H2-type" evidence="12">
    <location>
        <begin position="1015"/>
        <end position="1042"/>
    </location>
</feature>
<keyword evidence="5 10" id="KW-0862">Zinc</keyword>
<feature type="domain" description="C2H2-type" evidence="12">
    <location>
        <begin position="815"/>
        <end position="843"/>
    </location>
</feature>
<feature type="compositionally biased region" description="Acidic residues" evidence="11">
    <location>
        <begin position="714"/>
        <end position="740"/>
    </location>
</feature>
<feature type="domain" description="C2H2-type" evidence="12">
    <location>
        <begin position="630"/>
        <end position="661"/>
    </location>
</feature>
<dbReference type="Gene3D" id="3.40.1800.20">
    <property type="match status" value="1"/>
</dbReference>
<evidence type="ECO:0000256" key="2">
    <source>
        <dbReference type="ARBA" id="ARBA00022723"/>
    </source>
</evidence>
<dbReference type="Gene3D" id="3.30.160.60">
    <property type="entry name" value="Classic Zinc Finger"/>
    <property type="match status" value="9"/>
</dbReference>
<dbReference type="FunFam" id="3.30.160.60:FF:000100">
    <property type="entry name" value="Zinc finger 45-like"/>
    <property type="match status" value="1"/>
</dbReference>
<keyword evidence="7" id="KW-0804">Transcription</keyword>
<evidence type="ECO:0000259" key="12">
    <source>
        <dbReference type="PROSITE" id="PS50157"/>
    </source>
</evidence>
<evidence type="ECO:0000256" key="5">
    <source>
        <dbReference type="ARBA" id="ARBA00022833"/>
    </source>
</evidence>
<feature type="domain" description="C2H2-type" evidence="12">
    <location>
        <begin position="867"/>
        <end position="895"/>
    </location>
</feature>
<evidence type="ECO:0000256" key="6">
    <source>
        <dbReference type="ARBA" id="ARBA00023015"/>
    </source>
</evidence>
<dbReference type="GO" id="GO:0005634">
    <property type="term" value="C:nucleus"/>
    <property type="evidence" value="ECO:0007669"/>
    <property type="project" value="UniProtKB-SubCell"/>
</dbReference>
<feature type="domain" description="C2H2-type" evidence="12">
    <location>
        <begin position="781"/>
        <end position="809"/>
    </location>
</feature>
<evidence type="ECO:0000256" key="3">
    <source>
        <dbReference type="ARBA" id="ARBA00022737"/>
    </source>
</evidence>
<dbReference type="SUPFAM" id="SSF57716">
    <property type="entry name" value="Glucocorticoid receptor-like (DNA-binding domain)"/>
    <property type="match status" value="1"/>
</dbReference>
<feature type="compositionally biased region" description="Polar residues" evidence="11">
    <location>
        <begin position="323"/>
        <end position="339"/>
    </location>
</feature>
<feature type="region of interest" description="Disordered" evidence="11">
    <location>
        <begin position="322"/>
        <end position="344"/>
    </location>
</feature>
<feature type="domain" description="C2H2-type" evidence="12">
    <location>
        <begin position="381"/>
        <end position="408"/>
    </location>
</feature>
<feature type="binding site" evidence="10">
    <location>
        <position position="71"/>
    </location>
    <ligand>
        <name>Zn(2+)</name>
        <dbReference type="ChEBI" id="CHEBI:29105"/>
    </ligand>
</feature>
<dbReference type="EMBL" id="GFDL01013240">
    <property type="protein sequence ID" value="JAV21805.1"/>
    <property type="molecule type" value="Transcribed_RNA"/>
</dbReference>
<comment type="subcellular location">
    <subcellularLocation>
        <location evidence="1">Nucleus</location>
    </subcellularLocation>
</comment>
<dbReference type="Pfam" id="PF00096">
    <property type="entry name" value="zf-C2H2"/>
    <property type="match status" value="6"/>
</dbReference>
<protein>
    <submittedName>
        <fullName evidence="14">Putative transcriptional repressor salm</fullName>
    </submittedName>
</protein>
<dbReference type="PANTHER" id="PTHR24379">
    <property type="entry name" value="KRAB AND ZINC FINGER DOMAIN-CONTAINING"/>
    <property type="match status" value="1"/>
</dbReference>
<feature type="compositionally biased region" description="Basic and acidic residues" evidence="11">
    <location>
        <begin position="475"/>
        <end position="489"/>
    </location>
</feature>
<feature type="domain" description="ZAD" evidence="13">
    <location>
        <begin position="21"/>
        <end position="98"/>
    </location>
</feature>
<dbReference type="SUPFAM" id="SSF57667">
    <property type="entry name" value="beta-beta-alpha zinc fingers"/>
    <property type="match status" value="6"/>
</dbReference>
<evidence type="ECO:0000259" key="13">
    <source>
        <dbReference type="PROSITE" id="PS51915"/>
    </source>
</evidence>
<dbReference type="FunFam" id="3.30.160.60:FF:000286">
    <property type="entry name" value="Zinc finger protein 770"/>
    <property type="match status" value="1"/>
</dbReference>
<keyword evidence="3" id="KW-0677">Repeat</keyword>
<evidence type="ECO:0000313" key="14">
    <source>
        <dbReference type="EMBL" id="JAV21805.1"/>
    </source>
</evidence>
<organism evidence="14">
    <name type="scientific">Culex tarsalis</name>
    <name type="common">Encephalitis mosquito</name>
    <dbReference type="NCBI Taxonomy" id="7177"/>
    <lineage>
        <taxon>Eukaryota</taxon>
        <taxon>Metazoa</taxon>
        <taxon>Ecdysozoa</taxon>
        <taxon>Arthropoda</taxon>
        <taxon>Hexapoda</taxon>
        <taxon>Insecta</taxon>
        <taxon>Pterygota</taxon>
        <taxon>Neoptera</taxon>
        <taxon>Endopterygota</taxon>
        <taxon>Diptera</taxon>
        <taxon>Nematocera</taxon>
        <taxon>Culicoidea</taxon>
        <taxon>Culicidae</taxon>
        <taxon>Culicinae</taxon>
        <taxon>Culicini</taxon>
        <taxon>Culex</taxon>
        <taxon>Culex</taxon>
    </lineage>
</organism>
<dbReference type="Pfam" id="PF07776">
    <property type="entry name" value="zf-AD"/>
    <property type="match status" value="1"/>
</dbReference>
<feature type="domain" description="C2H2-type" evidence="12">
    <location>
        <begin position="503"/>
        <end position="531"/>
    </location>
</feature>
<evidence type="ECO:0000256" key="1">
    <source>
        <dbReference type="ARBA" id="ARBA00004123"/>
    </source>
</evidence>
<evidence type="ECO:0000256" key="4">
    <source>
        <dbReference type="ARBA" id="ARBA00022771"/>
    </source>
</evidence>
<feature type="domain" description="C2H2-type" evidence="12">
    <location>
        <begin position="225"/>
        <end position="250"/>
    </location>
</feature>
<evidence type="ECO:0000256" key="9">
    <source>
        <dbReference type="PROSITE-ProRule" id="PRU00042"/>
    </source>
</evidence>
<name>A0A1Q3F2L5_CULTA</name>
<dbReference type="SMART" id="SM00868">
    <property type="entry name" value="zf-AD"/>
    <property type="match status" value="1"/>
</dbReference>
<evidence type="ECO:0000256" key="7">
    <source>
        <dbReference type="ARBA" id="ARBA00023163"/>
    </source>
</evidence>
<feature type="domain" description="C2H2-type" evidence="12">
    <location>
        <begin position="444"/>
        <end position="472"/>
    </location>
</feature>
<evidence type="ECO:0000256" key="10">
    <source>
        <dbReference type="PROSITE-ProRule" id="PRU01263"/>
    </source>
</evidence>
<sequence>MEYGSLTAEELEQVPNGDPSSYCRLCLSDRAEELEELFPVGQGPRLETIDRIAQCTGIQISQDEDFPSAVCWMCSMSLEEFQWFRERCRRHDVLIRRKRKELLHAEEYDVSIMDDPDGYVEEEEEEPPMLQIASVQERFDAGRQSSQSLLEPTTYQPAEQDPDQDDCDDFDDADEEEVQDVKPDHEMLDAFAQQFQAAANGESEEQQRSESVATSNADQTSEYPFQCPDCGKQFRSRGSLTEHVVVHTSKFCCKDCGTGFYRIKTLRKHQEKYHSKDSSAPAPLRLKCDYCPRIFPRHADRVQHYVRSHTLLYKKSGKKARTSKISASTTKLERPSSTVKPAPTPPAQLSCSLCVTPINFPNTNELEEHIEKLHTDKDGVLICLMCPKTFKSRTTLKMHILNHQGKLPHECKDCGSRFDRKIYLERHRQRYHNGINAPAAIARVRCKFCPRTFLQAAQLATHVRGVHSSNGTTTIKREKLTPDPTKKEPASTTPPPTRPELSFGCLQCGKDFSSPAMLREHTDTEHSPKKPVFYEVKPIIIKTEPGTEDPPPKPPSIAKKRGATNLPHKCPRCTKTFSTGYNLKEHMRIHTGTLKFRCLLCNMGFHREKFLQKHLVSNHGPDATTRKPILNCKLCARGFLRAHDVVKHEKMAHGLHGGCEDEGATAVAQENGAAAEGDDESFEEVSPEDVEIRDVVVTLERIPDEVLETVDVSYGDDDDDEEEEEQQQGEAADDTAEDNGTEQTVPRMNITLHRCPKCLRVFKSRSMLSRHMVYHQSELPYPCDECGVQFARKPLLQAHKERYHSEDAPAIGERFSCNYCSRIFLRARDRIAHVRNVHVMERTYGIREEEGTPELKKSKLKKKRKDYLCLICNERFEGERSCQRHLYQAHPAESQPPAAKTTSESPAPITPKVEPEPTDAPPSEDVKPSISTSPETDPAPASTTPAPTPTTPAPARVKPYKLCRCQICTVIFKNEENWKAHIQEHPKHCRPHHCEPCLIKRKAGRTNKKITSVGFKCQHCAKVFKRKASLRNHQRLHSSELRFPCDECPMKYDRFRLLQAHKEKYHSEDSVQQAPLETFRCDHCERMFMRLCDKNHHMERVHGPEGSYEETVQATGT</sequence>
<feature type="binding site" evidence="10">
    <location>
        <position position="26"/>
    </location>
    <ligand>
        <name>Zn(2+)</name>
        <dbReference type="ChEBI" id="CHEBI:29105"/>
    </ligand>
</feature>
<dbReference type="SMART" id="SM00355">
    <property type="entry name" value="ZnF_C2H2"/>
    <property type="match status" value="19"/>
</dbReference>
<feature type="binding site" evidence="10">
    <location>
        <position position="23"/>
    </location>
    <ligand>
        <name>Zn(2+)</name>
        <dbReference type="ChEBI" id="CHEBI:29105"/>
    </ligand>
</feature>
<feature type="region of interest" description="Disordered" evidence="11">
    <location>
        <begin position="542"/>
        <end position="565"/>
    </location>
</feature>
<dbReference type="InterPro" id="IPR013087">
    <property type="entry name" value="Znf_C2H2_type"/>
</dbReference>
<dbReference type="GO" id="GO:0008270">
    <property type="term" value="F:zinc ion binding"/>
    <property type="evidence" value="ECO:0007669"/>
    <property type="project" value="UniProtKB-UniRule"/>
</dbReference>
<feature type="compositionally biased region" description="Acidic residues" evidence="11">
    <location>
        <begin position="160"/>
        <end position="178"/>
    </location>
</feature>
<feature type="domain" description="C2H2-type" evidence="12">
    <location>
        <begin position="753"/>
        <end position="780"/>
    </location>
</feature>
<dbReference type="PROSITE" id="PS50157">
    <property type="entry name" value="ZINC_FINGER_C2H2_2"/>
    <property type="match status" value="16"/>
</dbReference>